<dbReference type="AlphaFoldDB" id="A0A1M5CQT7"/>
<evidence type="ECO:0000313" key="7">
    <source>
        <dbReference type="EMBL" id="SHF57111.1"/>
    </source>
</evidence>
<keyword evidence="7" id="KW-0456">Lyase</keyword>
<evidence type="ECO:0000313" key="8">
    <source>
        <dbReference type="Proteomes" id="UP000184147"/>
    </source>
</evidence>
<dbReference type="GO" id="GO:0006107">
    <property type="term" value="P:oxaloacetate metabolic process"/>
    <property type="evidence" value="ECO:0007669"/>
    <property type="project" value="TreeGrafter"/>
</dbReference>
<feature type="binding site" evidence="4">
    <location>
        <position position="59"/>
    </location>
    <ligand>
        <name>substrate</name>
    </ligand>
</feature>
<dbReference type="STRING" id="1124188.SAMN05444377_112102"/>
<feature type="binding site" evidence="4">
    <location>
        <position position="113"/>
    </location>
    <ligand>
        <name>substrate</name>
    </ligand>
</feature>
<keyword evidence="3 5" id="KW-0460">Magnesium</keyword>
<dbReference type="InterPro" id="IPR011206">
    <property type="entry name" value="Citrate_lyase_beta/mcl1/mcl2"/>
</dbReference>
<dbReference type="OrthoDB" id="9786940at2"/>
<gene>
    <name evidence="7" type="ORF">SAMN05444377_112102</name>
</gene>
<feature type="domain" description="HpcH/HpaI aldolase/citrate lyase" evidence="6">
    <location>
        <begin position="5"/>
        <end position="207"/>
    </location>
</feature>
<organism evidence="7 8">
    <name type="scientific">Flavobacterium fontis</name>
    <dbReference type="NCBI Taxonomy" id="1124188"/>
    <lineage>
        <taxon>Bacteria</taxon>
        <taxon>Pseudomonadati</taxon>
        <taxon>Bacteroidota</taxon>
        <taxon>Flavobacteriia</taxon>
        <taxon>Flavobacteriales</taxon>
        <taxon>Flavobacteriaceae</taxon>
        <taxon>Flavobacterium</taxon>
    </lineage>
</organism>
<protein>
    <submittedName>
        <fullName evidence="7">Citrate lyase beta subunit</fullName>
    </submittedName>
</protein>
<dbReference type="PIRSF" id="PIRSF015582">
    <property type="entry name" value="Cit_lyase_B"/>
    <property type="match status" value="1"/>
</dbReference>
<feature type="binding site" evidence="5">
    <location>
        <position position="113"/>
    </location>
    <ligand>
        <name>Mg(2+)</name>
        <dbReference type="ChEBI" id="CHEBI:18420"/>
    </ligand>
</feature>
<evidence type="ECO:0000256" key="2">
    <source>
        <dbReference type="ARBA" id="ARBA00022723"/>
    </source>
</evidence>
<evidence type="ECO:0000256" key="5">
    <source>
        <dbReference type="PIRSR" id="PIRSR015582-2"/>
    </source>
</evidence>
<dbReference type="EMBL" id="FQVQ01000012">
    <property type="protein sequence ID" value="SHF57111.1"/>
    <property type="molecule type" value="Genomic_DNA"/>
</dbReference>
<dbReference type="Proteomes" id="UP000184147">
    <property type="component" value="Unassembled WGS sequence"/>
</dbReference>
<proteinExistence type="predicted"/>
<evidence type="ECO:0000256" key="1">
    <source>
        <dbReference type="ARBA" id="ARBA00001946"/>
    </source>
</evidence>
<dbReference type="InterPro" id="IPR040442">
    <property type="entry name" value="Pyrv_kinase-like_dom_sf"/>
</dbReference>
<dbReference type="Gene3D" id="3.20.20.60">
    <property type="entry name" value="Phosphoenolpyruvate-binding domains"/>
    <property type="match status" value="1"/>
</dbReference>
<comment type="cofactor">
    <cofactor evidence="1">
        <name>Mg(2+)</name>
        <dbReference type="ChEBI" id="CHEBI:18420"/>
    </cofactor>
</comment>
<reference evidence="7 8" key="1">
    <citation type="submission" date="2016-11" db="EMBL/GenBank/DDBJ databases">
        <authorList>
            <person name="Jaros S."/>
            <person name="Januszkiewicz K."/>
            <person name="Wedrychowicz H."/>
        </authorList>
    </citation>
    <scope>NUCLEOTIDE SEQUENCE [LARGE SCALE GENOMIC DNA]</scope>
    <source>
        <strain evidence="7 8">DSM 25660</strain>
    </source>
</reference>
<keyword evidence="2 5" id="KW-0479">Metal-binding</keyword>
<sequence>MLDSYFFIPGDKTKYLEKIDSLTADYIVIDLEDSVAQNNKQVGFEMVRSLTFKKNFFLRIPFFDSCYSKVQIQELITQFEGQIVLPKINSSKDVRQVVEWAEGKPLHMIVLIENPSSFIATKKILKKYSTQIHAIGFGTHDFCSLTGIKHSLDYLAHYKRELIVLCKAYQVDYLDGVDLNLQDLSTFKTECLFAFQAGATGKFLIHPKQLEAFHQIDYLTPAEIQLLQKVYTHVKDIPKDAIEVYTIDGTVYEKPHILRIKKLMEKIQHSNTNLNTNAYGSQ</sequence>
<dbReference type="InterPro" id="IPR015813">
    <property type="entry name" value="Pyrv/PenolPyrv_kinase-like_dom"/>
</dbReference>
<evidence type="ECO:0000256" key="4">
    <source>
        <dbReference type="PIRSR" id="PIRSR015582-1"/>
    </source>
</evidence>
<dbReference type="RefSeq" id="WP_073364071.1">
    <property type="nucleotide sequence ID" value="NZ_FQVQ01000012.1"/>
</dbReference>
<dbReference type="Pfam" id="PF03328">
    <property type="entry name" value="HpcH_HpaI"/>
    <property type="match status" value="1"/>
</dbReference>
<dbReference type="PANTHER" id="PTHR32308">
    <property type="entry name" value="LYASE BETA SUBUNIT, PUTATIVE (AFU_ORTHOLOGUE AFUA_4G13030)-RELATED"/>
    <property type="match status" value="1"/>
</dbReference>
<dbReference type="GO" id="GO:0016829">
    <property type="term" value="F:lyase activity"/>
    <property type="evidence" value="ECO:0007669"/>
    <property type="project" value="UniProtKB-KW"/>
</dbReference>
<dbReference type="SUPFAM" id="SSF51621">
    <property type="entry name" value="Phosphoenolpyruvate/pyruvate domain"/>
    <property type="match status" value="1"/>
</dbReference>
<dbReference type="InterPro" id="IPR005000">
    <property type="entry name" value="Aldolase/citrate-lyase_domain"/>
</dbReference>
<feature type="binding site" evidence="5">
    <location>
        <position position="141"/>
    </location>
    <ligand>
        <name>Mg(2+)</name>
        <dbReference type="ChEBI" id="CHEBI:18420"/>
    </ligand>
</feature>
<dbReference type="GO" id="GO:0000287">
    <property type="term" value="F:magnesium ion binding"/>
    <property type="evidence" value="ECO:0007669"/>
    <property type="project" value="TreeGrafter"/>
</dbReference>
<evidence type="ECO:0000256" key="3">
    <source>
        <dbReference type="ARBA" id="ARBA00022842"/>
    </source>
</evidence>
<accession>A0A1M5CQT7</accession>
<keyword evidence="8" id="KW-1185">Reference proteome</keyword>
<name>A0A1M5CQT7_9FLAO</name>
<dbReference type="PANTHER" id="PTHR32308:SF1">
    <property type="entry name" value="HPCH_HPAI ALDOLASE_CITRATE LYASE DOMAIN-CONTAINING PROTEIN"/>
    <property type="match status" value="1"/>
</dbReference>
<evidence type="ECO:0000259" key="6">
    <source>
        <dbReference type="Pfam" id="PF03328"/>
    </source>
</evidence>